<reference evidence="2 3" key="1">
    <citation type="submission" date="2023-02" db="EMBL/GenBank/DDBJ databases">
        <title>LHISI_Scaffold_Assembly.</title>
        <authorList>
            <person name="Stuart O.P."/>
            <person name="Cleave R."/>
            <person name="Magrath M.J.L."/>
            <person name="Mikheyev A.S."/>
        </authorList>
    </citation>
    <scope>NUCLEOTIDE SEQUENCE [LARGE SCALE GENOMIC DNA]</scope>
    <source>
        <strain evidence="2">Daus_M_001</strain>
        <tissue evidence="2">Leg muscle</tissue>
    </source>
</reference>
<comment type="caution">
    <text evidence="2">The sequence shown here is derived from an EMBL/GenBank/DDBJ whole genome shotgun (WGS) entry which is preliminary data.</text>
</comment>
<feature type="compositionally biased region" description="Basic and acidic residues" evidence="1">
    <location>
        <begin position="139"/>
        <end position="149"/>
    </location>
</feature>
<feature type="region of interest" description="Disordered" evidence="1">
    <location>
        <begin position="139"/>
        <end position="172"/>
    </location>
</feature>
<feature type="compositionally biased region" description="Basic residues" evidence="1">
    <location>
        <begin position="150"/>
        <end position="159"/>
    </location>
</feature>
<sequence>MAAILKVRARRSRKLFKSDIHCLHYAWFTCTPITPNRQSGKLEQPIRSRLRFQRESRCNRGWLLIGCSSFPLCLFDMIDLNYISRPTPPRPCWQVAERRGGGNEMKPLARENKRNPESQGNAAGRWGRVCSPGLRRTLAREGGKGEGGCHRHLIRKPGSARRSVSADDEEQGRSSVCYEHRGKKICTCDCRVRVVERQLQYWSSDALFRTPRRQTTTDRCTGGVLRTPERPGATVSERLDYSPPTKANRFRSPAGSLDFRKWESCRTMPLVSRFSRGSSVSPVLSFLRLSILTSITLIGSEDLDWPSLRSEVLRAHSQLSASLEKRLSPRHDPPCRREQLSLTYLRAGMQGKRETPEKTRGPKTYSHDSHLRKSGSHPAVCSTRFTLVGGEQTNRSDIADPGVVALRTRDRRNAMAVEKGDPGENPLASGIVRHDFHPTGSPRDFTQRRYIVSIWSGCREAESKGAYRTVQGRRQCSARRSEVRRREITALELRARVNTRARSRGREAPWNYLSVAEPQRPPPLFFLTLTLSLSLSLALSPTPGRGHALNIAEGISVQPTGPTNSGQPITARCLMPEAARWKYGLAPNCWPTVSGLRWLDVVTMADLQRHYVQK</sequence>
<feature type="region of interest" description="Disordered" evidence="1">
    <location>
        <begin position="347"/>
        <end position="377"/>
    </location>
</feature>
<feature type="region of interest" description="Disordered" evidence="1">
    <location>
        <begin position="103"/>
        <end position="126"/>
    </location>
</feature>
<keyword evidence="3" id="KW-1185">Reference proteome</keyword>
<evidence type="ECO:0000313" key="3">
    <source>
        <dbReference type="Proteomes" id="UP001159363"/>
    </source>
</evidence>
<name>A0ABQ9G8G8_9NEOP</name>
<protein>
    <submittedName>
        <fullName evidence="2">Uncharacterized protein</fullName>
    </submittedName>
</protein>
<accession>A0ABQ9G8G8</accession>
<gene>
    <name evidence="2" type="ORF">PR048_030253</name>
</gene>
<dbReference type="Proteomes" id="UP001159363">
    <property type="component" value="Chromosome 13"/>
</dbReference>
<evidence type="ECO:0000313" key="2">
    <source>
        <dbReference type="EMBL" id="KAJ8868714.1"/>
    </source>
</evidence>
<feature type="compositionally biased region" description="Basic and acidic residues" evidence="1">
    <location>
        <begin position="351"/>
        <end position="371"/>
    </location>
</feature>
<organism evidence="2 3">
    <name type="scientific">Dryococelus australis</name>
    <dbReference type="NCBI Taxonomy" id="614101"/>
    <lineage>
        <taxon>Eukaryota</taxon>
        <taxon>Metazoa</taxon>
        <taxon>Ecdysozoa</taxon>
        <taxon>Arthropoda</taxon>
        <taxon>Hexapoda</taxon>
        <taxon>Insecta</taxon>
        <taxon>Pterygota</taxon>
        <taxon>Neoptera</taxon>
        <taxon>Polyneoptera</taxon>
        <taxon>Phasmatodea</taxon>
        <taxon>Verophasmatodea</taxon>
        <taxon>Anareolatae</taxon>
        <taxon>Phasmatidae</taxon>
        <taxon>Eurycanthinae</taxon>
        <taxon>Dryococelus</taxon>
    </lineage>
</organism>
<dbReference type="EMBL" id="JARBHB010000014">
    <property type="protein sequence ID" value="KAJ8868714.1"/>
    <property type="molecule type" value="Genomic_DNA"/>
</dbReference>
<feature type="compositionally biased region" description="Basic and acidic residues" evidence="1">
    <location>
        <begin position="103"/>
        <end position="116"/>
    </location>
</feature>
<proteinExistence type="predicted"/>
<evidence type="ECO:0000256" key="1">
    <source>
        <dbReference type="SAM" id="MobiDB-lite"/>
    </source>
</evidence>